<dbReference type="RefSeq" id="WP_169684471.1">
    <property type="nucleotide sequence ID" value="NZ_JABBNU010000011.1"/>
</dbReference>
<dbReference type="GO" id="GO:0020037">
    <property type="term" value="F:heme binding"/>
    <property type="evidence" value="ECO:0007669"/>
    <property type="project" value="InterPro"/>
</dbReference>
<evidence type="ECO:0000256" key="1">
    <source>
        <dbReference type="ARBA" id="ARBA00022617"/>
    </source>
</evidence>
<proteinExistence type="predicted"/>
<dbReference type="InterPro" id="IPR036909">
    <property type="entry name" value="Cyt_c-like_dom_sf"/>
</dbReference>
<dbReference type="PROSITE" id="PS51007">
    <property type="entry name" value="CYTC"/>
    <property type="match status" value="1"/>
</dbReference>
<protein>
    <submittedName>
        <fullName evidence="7">Cytochrome c</fullName>
    </submittedName>
</protein>
<keyword evidence="5" id="KW-0732">Signal</keyword>
<dbReference type="AlphaFoldDB" id="A0A848J326"/>
<evidence type="ECO:0000256" key="5">
    <source>
        <dbReference type="SAM" id="SignalP"/>
    </source>
</evidence>
<reference evidence="7 8" key="1">
    <citation type="submission" date="2020-04" db="EMBL/GenBank/DDBJ databases">
        <title>Flammeovirgaceae bacterium KN852 isolated from deep sea.</title>
        <authorList>
            <person name="Zhang D.-C."/>
        </authorList>
    </citation>
    <scope>NUCLEOTIDE SEQUENCE [LARGE SCALE GENOMIC DNA]</scope>
    <source>
        <strain evidence="7 8">KN852</strain>
    </source>
</reference>
<dbReference type="GO" id="GO:0046872">
    <property type="term" value="F:metal ion binding"/>
    <property type="evidence" value="ECO:0007669"/>
    <property type="project" value="UniProtKB-KW"/>
</dbReference>
<keyword evidence="1 4" id="KW-0349">Heme</keyword>
<dbReference type="EMBL" id="JABBNU010000011">
    <property type="protein sequence ID" value="NMM50156.1"/>
    <property type="molecule type" value="Genomic_DNA"/>
</dbReference>
<dbReference type="SUPFAM" id="SSF46626">
    <property type="entry name" value="Cytochrome c"/>
    <property type="match status" value="1"/>
</dbReference>
<evidence type="ECO:0000313" key="7">
    <source>
        <dbReference type="EMBL" id="NMM50156.1"/>
    </source>
</evidence>
<dbReference type="InterPro" id="IPR009056">
    <property type="entry name" value="Cyt_c-like_dom"/>
</dbReference>
<feature type="chain" id="PRO_5032684036" evidence="5">
    <location>
        <begin position="23"/>
        <end position="210"/>
    </location>
</feature>
<dbReference type="Pfam" id="PF13442">
    <property type="entry name" value="Cytochrome_CBB3"/>
    <property type="match status" value="1"/>
</dbReference>
<evidence type="ECO:0000256" key="3">
    <source>
        <dbReference type="ARBA" id="ARBA00023004"/>
    </source>
</evidence>
<dbReference type="PROSITE" id="PS51257">
    <property type="entry name" value="PROKAR_LIPOPROTEIN"/>
    <property type="match status" value="1"/>
</dbReference>
<name>A0A848J326_9BACT</name>
<evidence type="ECO:0000256" key="4">
    <source>
        <dbReference type="PROSITE-ProRule" id="PRU00433"/>
    </source>
</evidence>
<comment type="caution">
    <text evidence="7">The sequence shown here is derived from an EMBL/GenBank/DDBJ whole genome shotgun (WGS) entry which is preliminary data.</text>
</comment>
<dbReference type="Gene3D" id="1.10.760.10">
    <property type="entry name" value="Cytochrome c-like domain"/>
    <property type="match status" value="1"/>
</dbReference>
<keyword evidence="2 4" id="KW-0479">Metal-binding</keyword>
<keyword evidence="3 4" id="KW-0408">Iron</keyword>
<gene>
    <name evidence="7" type="ORF">HH304_17240</name>
</gene>
<dbReference type="PANTHER" id="PTHR40394:SF2">
    <property type="entry name" value="QUINOL:CYTOCHROME C OXIDOREDUCTASE MEMBRANE PROTEIN"/>
    <property type="match status" value="1"/>
</dbReference>
<sequence>MMSSIKKYFYALVAIAILASCAADGNDPGVEYAPQMYHTIPYEPLTQIQDKEAGAWLTSSGVDSVAEFYNSNPYNEHKMTMRLPAENTVRYAGTAPMPYEIHKDSFDLAGRTLKNPLDSTQAIVQQGRALYERFCQHCHGPEGKGGETGTVGKVYPGITGYSSISVKDKPAGHIFHVITHGKGRMGAHGSQLNQEERWKIVRYVQILQKK</sequence>
<evidence type="ECO:0000256" key="2">
    <source>
        <dbReference type="ARBA" id="ARBA00022723"/>
    </source>
</evidence>
<feature type="signal peptide" evidence="5">
    <location>
        <begin position="1"/>
        <end position="22"/>
    </location>
</feature>
<feature type="domain" description="Cytochrome c" evidence="6">
    <location>
        <begin position="122"/>
        <end position="208"/>
    </location>
</feature>
<evidence type="ECO:0000259" key="6">
    <source>
        <dbReference type="PROSITE" id="PS51007"/>
    </source>
</evidence>
<organism evidence="7 8">
    <name type="scientific">Marinigracilibium pacificum</name>
    <dbReference type="NCBI Taxonomy" id="2729599"/>
    <lineage>
        <taxon>Bacteria</taxon>
        <taxon>Pseudomonadati</taxon>
        <taxon>Bacteroidota</taxon>
        <taxon>Cytophagia</taxon>
        <taxon>Cytophagales</taxon>
        <taxon>Flammeovirgaceae</taxon>
        <taxon>Marinigracilibium</taxon>
    </lineage>
</organism>
<keyword evidence="8" id="KW-1185">Reference proteome</keyword>
<evidence type="ECO:0000313" key="8">
    <source>
        <dbReference type="Proteomes" id="UP000559010"/>
    </source>
</evidence>
<dbReference type="GO" id="GO:0009055">
    <property type="term" value="F:electron transfer activity"/>
    <property type="evidence" value="ECO:0007669"/>
    <property type="project" value="InterPro"/>
</dbReference>
<accession>A0A848J326</accession>
<dbReference type="PANTHER" id="PTHR40394">
    <property type="entry name" value="LIPOPROTEIN-RELATED"/>
    <property type="match status" value="1"/>
</dbReference>
<dbReference type="Proteomes" id="UP000559010">
    <property type="component" value="Unassembled WGS sequence"/>
</dbReference>